<keyword evidence="5 9" id="KW-0560">Oxidoreductase</keyword>
<dbReference type="PANTHER" id="PTHR43238:SF1">
    <property type="entry name" value="GDP-L-FUCOSE SYNTHASE"/>
    <property type="match status" value="1"/>
</dbReference>
<dbReference type="EMBL" id="FZOU01000015">
    <property type="protein sequence ID" value="SNT43331.1"/>
    <property type="molecule type" value="Genomic_DNA"/>
</dbReference>
<feature type="binding site" evidence="9">
    <location>
        <position position="146"/>
    </location>
    <ligand>
        <name>NADP(+)</name>
        <dbReference type="ChEBI" id="CHEBI:58349"/>
    </ligand>
</feature>
<dbReference type="InterPro" id="IPR028614">
    <property type="entry name" value="GDP_fucose/colitose_synth"/>
</dbReference>
<dbReference type="PANTHER" id="PTHR43238">
    <property type="entry name" value="GDP-L-FUCOSE SYNTHASE"/>
    <property type="match status" value="1"/>
</dbReference>
<dbReference type="RefSeq" id="WP_281252380.1">
    <property type="nucleotide sequence ID" value="NZ_FZOU01000015.1"/>
</dbReference>
<proteinExistence type="inferred from homology"/>
<feature type="binding site" evidence="9">
    <location>
        <begin position="111"/>
        <end position="114"/>
    </location>
    <ligand>
        <name>NADP(+)</name>
        <dbReference type="ChEBI" id="CHEBI:58349"/>
    </ligand>
</feature>
<dbReference type="InterPro" id="IPR001509">
    <property type="entry name" value="Epimerase_deHydtase"/>
</dbReference>
<name>A0A239MKW9_9BACT</name>
<gene>
    <name evidence="9" type="primary">fcl</name>
    <name evidence="11" type="ORF">SAMN05421770_11532</name>
</gene>
<feature type="binding site" evidence="9">
    <location>
        <position position="193"/>
    </location>
    <ligand>
        <name>substrate</name>
    </ligand>
</feature>
<dbReference type="CDD" id="cd05239">
    <property type="entry name" value="GDP_FS_SDR_e"/>
    <property type="match status" value="1"/>
</dbReference>
<protein>
    <recommendedName>
        <fullName evidence="3 9">GDP-L-fucose synthase</fullName>
        <ecNumber evidence="3 9">1.1.1.271</ecNumber>
    </recommendedName>
    <alternativeName>
        <fullName evidence="9">GDP-4-keto-6-deoxy-D-mannose-3,5-epimerase-4-reductase</fullName>
    </alternativeName>
</protein>
<evidence type="ECO:0000256" key="7">
    <source>
        <dbReference type="ARBA" id="ARBA00023268"/>
    </source>
</evidence>
<feature type="site" description="Important for catalytic activity" evidence="9">
    <location>
        <position position="113"/>
    </location>
</feature>
<dbReference type="Gene3D" id="3.90.25.10">
    <property type="entry name" value="UDP-galactose 4-epimerase, domain 1"/>
    <property type="match status" value="1"/>
</dbReference>
<dbReference type="GO" id="GO:0070401">
    <property type="term" value="F:NADP+ binding"/>
    <property type="evidence" value="ECO:0007669"/>
    <property type="project" value="UniProtKB-UniRule"/>
</dbReference>
<dbReference type="GO" id="GO:0016853">
    <property type="term" value="F:isomerase activity"/>
    <property type="evidence" value="ECO:0007669"/>
    <property type="project" value="UniProtKB-KW"/>
</dbReference>
<feature type="binding site" evidence="9">
    <location>
        <begin position="16"/>
        <end position="22"/>
    </location>
    <ligand>
        <name>NADP(+)</name>
        <dbReference type="ChEBI" id="CHEBI:58349"/>
    </ligand>
</feature>
<feature type="site" description="Important for catalytic activity" evidence="9">
    <location>
        <position position="115"/>
    </location>
</feature>
<evidence type="ECO:0000256" key="5">
    <source>
        <dbReference type="ARBA" id="ARBA00023002"/>
    </source>
</evidence>
<evidence type="ECO:0000256" key="3">
    <source>
        <dbReference type="ARBA" id="ARBA00012371"/>
    </source>
</evidence>
<evidence type="ECO:0000256" key="4">
    <source>
        <dbReference type="ARBA" id="ARBA00022857"/>
    </source>
</evidence>
<feature type="binding site" evidence="9">
    <location>
        <position position="215"/>
    </location>
    <ligand>
        <name>substrate</name>
    </ligand>
</feature>
<dbReference type="GO" id="GO:0042351">
    <property type="term" value="P:'de novo' GDP-L-fucose biosynthetic process"/>
    <property type="evidence" value="ECO:0007669"/>
    <property type="project" value="UniProtKB-UniRule"/>
</dbReference>
<dbReference type="AlphaFoldDB" id="A0A239MKW9"/>
<dbReference type="Gene3D" id="3.40.50.720">
    <property type="entry name" value="NAD(P)-binding Rossmann-like Domain"/>
    <property type="match status" value="1"/>
</dbReference>
<evidence type="ECO:0000256" key="1">
    <source>
        <dbReference type="ARBA" id="ARBA00004883"/>
    </source>
</evidence>
<keyword evidence="6 9" id="KW-0413">Isomerase</keyword>
<evidence type="ECO:0000256" key="2">
    <source>
        <dbReference type="ARBA" id="ARBA00005959"/>
    </source>
</evidence>
<keyword evidence="12" id="KW-1185">Reference proteome</keyword>
<evidence type="ECO:0000256" key="9">
    <source>
        <dbReference type="HAMAP-Rule" id="MF_00956"/>
    </source>
</evidence>
<dbReference type="Pfam" id="PF01370">
    <property type="entry name" value="Epimerase"/>
    <property type="match status" value="1"/>
</dbReference>
<dbReference type="SUPFAM" id="SSF51735">
    <property type="entry name" value="NAD(P)-binding Rossmann-fold domains"/>
    <property type="match status" value="1"/>
</dbReference>
<sequence>MSSHFMPLDARIYIAGHRGLVGSAIHRGLTAQGYTNILTRTRTELDLLDHEAVAKFFADEKPEYVFLAAAKVGGILANNTYPADFIRDNLTIQTNIIESSRDVDVTRLLFLGSSCIYPKMAPQPMPETCLLTGPLEPTNRPYALAKIAGIEMCWSYNRQYGTKYLAAMPTNLYGPGDNFDLKNSHVLPALIRKTAEAKAAGAKDITVWGTGTPRRELLYSDDLAEACIFLMNLDETKFGSLMNEDGPPLINIGTGEDVTIRELAEVVSKVLGFEGELVFDTTKPDGTPRKLMDVTRLHDLGWHHKVGLEEGIGRTWELAKTFL</sequence>
<comment type="similarity">
    <text evidence="2 9">Belongs to the NAD(P)-dependent epimerase/dehydratase family. Fucose synthase subfamily.</text>
</comment>
<dbReference type="EC" id="1.1.1.271" evidence="3 9"/>
<comment type="catalytic activity">
    <reaction evidence="8 9">
        <text>GDP-beta-L-fucose + NADP(+) = GDP-4-dehydro-alpha-D-rhamnose + NADPH + H(+)</text>
        <dbReference type="Rhea" id="RHEA:18885"/>
        <dbReference type="ChEBI" id="CHEBI:15378"/>
        <dbReference type="ChEBI" id="CHEBI:57273"/>
        <dbReference type="ChEBI" id="CHEBI:57783"/>
        <dbReference type="ChEBI" id="CHEBI:57964"/>
        <dbReference type="ChEBI" id="CHEBI:58349"/>
        <dbReference type="EC" id="1.1.1.271"/>
    </reaction>
</comment>
<evidence type="ECO:0000313" key="12">
    <source>
        <dbReference type="Proteomes" id="UP000198356"/>
    </source>
</evidence>
<accession>A0A239MKW9</accession>
<reference evidence="11 12" key="1">
    <citation type="submission" date="2017-06" db="EMBL/GenBank/DDBJ databases">
        <authorList>
            <person name="Kim H.J."/>
            <person name="Triplett B.A."/>
        </authorList>
    </citation>
    <scope>NUCLEOTIDE SEQUENCE [LARGE SCALE GENOMIC DNA]</scope>
    <source>
        <strain evidence="11 12">DSM 18704</strain>
    </source>
</reference>
<feature type="binding site" evidence="9">
    <location>
        <position position="185"/>
    </location>
    <ligand>
        <name>NADP(+)</name>
        <dbReference type="ChEBI" id="CHEBI:58349"/>
    </ligand>
</feature>
<feature type="binding site" evidence="9">
    <location>
        <begin position="169"/>
        <end position="172"/>
    </location>
    <ligand>
        <name>NADP(+)</name>
        <dbReference type="ChEBI" id="CHEBI:58349"/>
    </ligand>
</feature>
<comment type="pathway">
    <text evidence="1 9">Nucleotide-sugar biosynthesis; GDP-L-fucose biosynthesis via de novo pathway; GDP-L-fucose from GDP-alpha-D-mannose: step 2/2.</text>
</comment>
<dbReference type="FunFam" id="3.40.50.720:FF:000101">
    <property type="entry name" value="GDP-L-fucose synthase"/>
    <property type="match status" value="1"/>
</dbReference>
<evidence type="ECO:0000256" key="8">
    <source>
        <dbReference type="ARBA" id="ARBA00051935"/>
    </source>
</evidence>
<keyword evidence="4 9" id="KW-0521">NADP</keyword>
<feature type="active site" description="Proton donor/acceptor" evidence="9">
    <location>
        <position position="142"/>
    </location>
</feature>
<organism evidence="11 12">
    <name type="scientific">Granulicella rosea</name>
    <dbReference type="NCBI Taxonomy" id="474952"/>
    <lineage>
        <taxon>Bacteria</taxon>
        <taxon>Pseudomonadati</taxon>
        <taxon>Acidobacteriota</taxon>
        <taxon>Terriglobia</taxon>
        <taxon>Terriglobales</taxon>
        <taxon>Acidobacteriaceae</taxon>
        <taxon>Granulicella</taxon>
    </lineage>
</organism>
<dbReference type="UniPathway" id="UPA00128">
    <property type="reaction ID" value="UER00191"/>
</dbReference>
<dbReference type="Proteomes" id="UP000198356">
    <property type="component" value="Unassembled WGS sequence"/>
</dbReference>
<comment type="function">
    <text evidence="9">Catalyzes the two-step NADP-dependent conversion of GDP-4-dehydro-6-deoxy-D-mannose to GDP-fucose, involving an epimerase and a reductase reaction.</text>
</comment>
<evidence type="ECO:0000259" key="10">
    <source>
        <dbReference type="Pfam" id="PF01370"/>
    </source>
</evidence>
<feature type="domain" description="NAD-dependent epimerase/dehydratase" evidence="10">
    <location>
        <begin position="12"/>
        <end position="233"/>
    </location>
</feature>
<evidence type="ECO:0000313" key="11">
    <source>
        <dbReference type="EMBL" id="SNT43331.1"/>
    </source>
</evidence>
<keyword evidence="7 9" id="KW-0511">Multifunctional enzyme</keyword>
<feature type="binding site" evidence="9">
    <location>
        <position position="285"/>
    </location>
    <ligand>
        <name>substrate</name>
    </ligand>
</feature>
<dbReference type="HAMAP" id="MF_00956">
    <property type="entry name" value="GDP_fucose_synth"/>
    <property type="match status" value="1"/>
</dbReference>
<dbReference type="GO" id="GO:0050577">
    <property type="term" value="F:GDP-L-fucose synthase activity"/>
    <property type="evidence" value="ECO:0007669"/>
    <property type="project" value="UniProtKB-UniRule"/>
</dbReference>
<feature type="binding site" evidence="9">
    <location>
        <position position="208"/>
    </location>
    <ligand>
        <name>substrate</name>
    </ligand>
</feature>
<evidence type="ECO:0000256" key="6">
    <source>
        <dbReference type="ARBA" id="ARBA00023235"/>
    </source>
</evidence>
<dbReference type="InterPro" id="IPR036291">
    <property type="entry name" value="NAD(P)-bd_dom_sf"/>
</dbReference>